<evidence type="ECO:0000313" key="3">
    <source>
        <dbReference type="Proteomes" id="UP000237271"/>
    </source>
</evidence>
<reference evidence="2 3" key="1">
    <citation type="journal article" date="2017" name="Genome Biol. Evol.">
        <title>Phytophthora megakarya and P. palmivora, closely related causal agents of cacao black pod rot, underwent increases in genome sizes and gene numbers by different mechanisms.</title>
        <authorList>
            <person name="Ali S.S."/>
            <person name="Shao J."/>
            <person name="Lary D.J."/>
            <person name="Kronmiller B."/>
            <person name="Shen D."/>
            <person name="Strem M.D."/>
            <person name="Amoako-Attah I."/>
            <person name="Akrofi A.Y."/>
            <person name="Begoude B.A."/>
            <person name="Ten Hoopen G.M."/>
            <person name="Coulibaly K."/>
            <person name="Kebe B.I."/>
            <person name="Melnick R.L."/>
            <person name="Guiltinan M.J."/>
            <person name="Tyler B.M."/>
            <person name="Meinhardt L.W."/>
            <person name="Bailey B.A."/>
        </authorList>
    </citation>
    <scope>NUCLEOTIDE SEQUENCE [LARGE SCALE GENOMIC DNA]</scope>
    <source>
        <strain evidence="3">sbr112.9</strain>
    </source>
</reference>
<accession>A0A2P4YR65</accession>
<feature type="compositionally biased region" description="Basic and acidic residues" evidence="1">
    <location>
        <begin position="130"/>
        <end position="156"/>
    </location>
</feature>
<feature type="compositionally biased region" description="Basic and acidic residues" evidence="1">
    <location>
        <begin position="432"/>
        <end position="441"/>
    </location>
</feature>
<gene>
    <name evidence="2" type="ORF">PHPALM_1879</name>
</gene>
<dbReference type="AlphaFoldDB" id="A0A2P4YR65"/>
<feature type="compositionally biased region" description="Acidic residues" evidence="1">
    <location>
        <begin position="346"/>
        <end position="360"/>
    </location>
</feature>
<comment type="caution">
    <text evidence="2">The sequence shown here is derived from an EMBL/GenBank/DDBJ whole genome shotgun (WGS) entry which is preliminary data.</text>
</comment>
<keyword evidence="3" id="KW-1185">Reference proteome</keyword>
<organism evidence="2 3">
    <name type="scientific">Phytophthora palmivora</name>
    <dbReference type="NCBI Taxonomy" id="4796"/>
    <lineage>
        <taxon>Eukaryota</taxon>
        <taxon>Sar</taxon>
        <taxon>Stramenopiles</taxon>
        <taxon>Oomycota</taxon>
        <taxon>Peronosporomycetes</taxon>
        <taxon>Peronosporales</taxon>
        <taxon>Peronosporaceae</taxon>
        <taxon>Phytophthora</taxon>
    </lineage>
</organism>
<dbReference type="EMBL" id="NCKW01000556">
    <property type="protein sequence ID" value="POM80300.1"/>
    <property type="molecule type" value="Genomic_DNA"/>
</dbReference>
<feature type="region of interest" description="Disordered" evidence="1">
    <location>
        <begin position="116"/>
        <end position="178"/>
    </location>
</feature>
<protein>
    <submittedName>
        <fullName evidence="2">Uncharacterized protein</fullName>
    </submittedName>
</protein>
<dbReference type="Proteomes" id="UP000237271">
    <property type="component" value="Unassembled WGS sequence"/>
</dbReference>
<feature type="compositionally biased region" description="Acidic residues" evidence="1">
    <location>
        <begin position="401"/>
        <end position="419"/>
    </location>
</feature>
<feature type="region of interest" description="Disordered" evidence="1">
    <location>
        <begin position="297"/>
        <end position="500"/>
    </location>
</feature>
<proteinExistence type="predicted"/>
<sequence>MMCATQGREIGRYRAEVHRLREKRDALQSSLESDRIIGLEPPPFAPEISALEAQIIDLNRDLDRRSDEIRHLQAHIDDLSQDRGRLESSIRHLTSEMTQAGGEILDLQQINHDLDRSREDAESTLSATEESLRRTRSELDRVETELLLSRSDRTDRGSSGPDPQPQRADLPPTGPTQADLDRIVRESDALQDQVRARDAILSAHRTLGLLQSDLAAHRARSASDKARLQTLEGDLTRARHDVGVAQKAYADRERTITENQAQIRTLSRDLGKVVRERNALRHEYTAAFQRLTSISATIGAPPPQTQLQTSGSEDQDVDASGSKRSRSRSASPSPSRPQKKRSVPVEAEDESMEEEDESEFDLGGGSTGGRSPSPDQALTPSSKDVEPNQPSGEVIEIGSGSDEEEEEEEENAEVADDLYEAQTLMAISQSRSEARRRDRASPQRRSVGGSGGSPGGSDGSNSDAGSGDHGNGSGPTGGSGPVNPPNGRQPPRIAFVPQVPFPEGRCVPGRRIVRVMAAADIDPWIESRLANQTLIAMTVNFLFPILPFRPDWIFPHRPTIYTSPTAPAFCGHLITEANVKALQAAEPWQVIRNTLPPISFEVDVGGRLGIFLRQYRDFEATELISYWESTHTFPITAAMIAQSPWLGAFAKQSNNRRSHTGNRWKRMLLTLIQAMIEGWCDLDLLLDPFFLHSPKRTDEVAWYPGIEARRADLADPQLNRREPTDLLEALAEADTADPWRNHYRDRTADHPARHLPRLDRKFFGLQVTPLPASS</sequence>
<name>A0A2P4YR65_9STRA</name>
<evidence type="ECO:0000313" key="2">
    <source>
        <dbReference type="EMBL" id="POM80300.1"/>
    </source>
</evidence>
<feature type="compositionally biased region" description="Gly residues" evidence="1">
    <location>
        <begin position="448"/>
        <end position="458"/>
    </location>
</feature>
<evidence type="ECO:0000256" key="1">
    <source>
        <dbReference type="SAM" id="MobiDB-lite"/>
    </source>
</evidence>
<dbReference type="Gene3D" id="1.10.287.1490">
    <property type="match status" value="1"/>
</dbReference>
<feature type="compositionally biased region" description="Gly residues" evidence="1">
    <location>
        <begin position="467"/>
        <end position="480"/>
    </location>
</feature>